<dbReference type="RefSeq" id="WP_249307367.1">
    <property type="nucleotide sequence ID" value="NZ_JACRSZ010000003.1"/>
</dbReference>
<sequence>MDSNWIHDQSLSGIDPRKLKQLSALAEHGNGLGQKELLPFLLAAASKSEKQHMNFSSAETQMILSVLKKNKSPEEQTQIDRVVQIFQQMQSRSRH</sequence>
<accession>A0ABR7N7L2</accession>
<gene>
    <name evidence="1" type="ORF">H8716_04690</name>
</gene>
<evidence type="ECO:0000313" key="1">
    <source>
        <dbReference type="EMBL" id="MBC8572386.1"/>
    </source>
</evidence>
<evidence type="ECO:0000313" key="2">
    <source>
        <dbReference type="Proteomes" id="UP000657421"/>
    </source>
</evidence>
<organism evidence="1 2">
    <name type="scientific">Jingyaoa shaoxingensis</name>
    <dbReference type="NCBI Taxonomy" id="2763671"/>
    <lineage>
        <taxon>Bacteria</taxon>
        <taxon>Bacillati</taxon>
        <taxon>Bacillota</taxon>
        <taxon>Clostridia</taxon>
        <taxon>Lachnospirales</taxon>
        <taxon>Lachnospiraceae</taxon>
        <taxon>Jingyaoa</taxon>
    </lineage>
</organism>
<protein>
    <submittedName>
        <fullName evidence="1">Uncharacterized protein</fullName>
    </submittedName>
</protein>
<proteinExistence type="predicted"/>
<comment type="caution">
    <text evidence="1">The sequence shown here is derived from an EMBL/GenBank/DDBJ whole genome shotgun (WGS) entry which is preliminary data.</text>
</comment>
<dbReference type="Proteomes" id="UP000657421">
    <property type="component" value="Unassembled WGS sequence"/>
</dbReference>
<reference evidence="1 2" key="1">
    <citation type="submission" date="2020-08" db="EMBL/GenBank/DDBJ databases">
        <title>Genome public.</title>
        <authorList>
            <person name="Liu C."/>
            <person name="Sun Q."/>
        </authorList>
    </citation>
    <scope>NUCLEOTIDE SEQUENCE [LARGE SCALE GENOMIC DNA]</scope>
    <source>
        <strain evidence="1 2">NSJ-46</strain>
    </source>
</reference>
<name>A0ABR7N7L2_9FIRM</name>
<dbReference type="EMBL" id="JACRSZ010000003">
    <property type="protein sequence ID" value="MBC8572386.1"/>
    <property type="molecule type" value="Genomic_DNA"/>
</dbReference>
<keyword evidence="2" id="KW-1185">Reference proteome</keyword>